<feature type="domain" description="Major facilitator superfamily (MFS) profile" evidence="6">
    <location>
        <begin position="24"/>
        <end position="397"/>
    </location>
</feature>
<evidence type="ECO:0000313" key="8">
    <source>
        <dbReference type="Proteomes" id="UP000648663"/>
    </source>
</evidence>
<dbReference type="InterPro" id="IPR036259">
    <property type="entry name" value="MFS_trans_sf"/>
</dbReference>
<keyword evidence="2 5" id="KW-0812">Transmembrane</keyword>
<feature type="transmembrane region" description="Helical" evidence="5">
    <location>
        <begin position="52"/>
        <end position="74"/>
    </location>
</feature>
<proteinExistence type="predicted"/>
<dbReference type="InterPro" id="IPR011701">
    <property type="entry name" value="MFS"/>
</dbReference>
<feature type="transmembrane region" description="Helical" evidence="5">
    <location>
        <begin position="213"/>
        <end position="241"/>
    </location>
</feature>
<reference evidence="8" key="1">
    <citation type="journal article" date="2019" name="Int. J. Syst. Evol. Microbiol.">
        <title>The Global Catalogue of Microorganisms (GCM) 10K type strain sequencing project: providing services to taxonomists for standard genome sequencing and annotation.</title>
        <authorList>
            <consortium name="The Broad Institute Genomics Platform"/>
            <consortium name="The Broad Institute Genome Sequencing Center for Infectious Disease"/>
            <person name="Wu L."/>
            <person name="Ma J."/>
        </authorList>
    </citation>
    <scope>NUCLEOTIDE SEQUENCE [LARGE SCALE GENOMIC DNA]</scope>
    <source>
        <strain evidence="8">CGMCC 4.5581</strain>
    </source>
</reference>
<evidence type="ECO:0000256" key="3">
    <source>
        <dbReference type="ARBA" id="ARBA00022989"/>
    </source>
</evidence>
<dbReference type="SUPFAM" id="SSF103473">
    <property type="entry name" value="MFS general substrate transporter"/>
    <property type="match status" value="1"/>
</dbReference>
<dbReference type="PANTHER" id="PTHR23531">
    <property type="entry name" value="QUINOLENE RESISTANCE PROTEIN NORA"/>
    <property type="match status" value="1"/>
</dbReference>
<protein>
    <submittedName>
        <fullName evidence="7">MFS transporter</fullName>
    </submittedName>
</protein>
<organism evidence="7 8">
    <name type="scientific">Modestobacter marinus</name>
    <dbReference type="NCBI Taxonomy" id="477641"/>
    <lineage>
        <taxon>Bacteria</taxon>
        <taxon>Bacillati</taxon>
        <taxon>Actinomycetota</taxon>
        <taxon>Actinomycetes</taxon>
        <taxon>Geodermatophilales</taxon>
        <taxon>Geodermatophilaceae</taxon>
        <taxon>Modestobacter</taxon>
    </lineage>
</organism>
<dbReference type="InterPro" id="IPR020846">
    <property type="entry name" value="MFS_dom"/>
</dbReference>
<name>A0ABQ2G990_9ACTN</name>
<evidence type="ECO:0000256" key="5">
    <source>
        <dbReference type="SAM" id="Phobius"/>
    </source>
</evidence>
<evidence type="ECO:0000256" key="4">
    <source>
        <dbReference type="ARBA" id="ARBA00023136"/>
    </source>
</evidence>
<feature type="transmembrane region" description="Helical" evidence="5">
    <location>
        <begin position="178"/>
        <end position="201"/>
    </location>
</feature>
<keyword evidence="4 5" id="KW-0472">Membrane</keyword>
<dbReference type="Proteomes" id="UP000648663">
    <property type="component" value="Unassembled WGS sequence"/>
</dbReference>
<evidence type="ECO:0000256" key="1">
    <source>
        <dbReference type="ARBA" id="ARBA00004651"/>
    </source>
</evidence>
<dbReference type="PANTHER" id="PTHR23531:SF1">
    <property type="entry name" value="QUINOLENE RESISTANCE PROTEIN NORA"/>
    <property type="match status" value="1"/>
</dbReference>
<feature type="transmembrane region" description="Helical" evidence="5">
    <location>
        <begin position="306"/>
        <end position="333"/>
    </location>
</feature>
<feature type="transmembrane region" description="Helical" evidence="5">
    <location>
        <begin position="373"/>
        <end position="392"/>
    </location>
</feature>
<feature type="transmembrane region" description="Helical" evidence="5">
    <location>
        <begin position="345"/>
        <end position="367"/>
    </location>
</feature>
<gene>
    <name evidence="7" type="ORF">GCM10011589_42010</name>
</gene>
<dbReference type="InterPro" id="IPR052714">
    <property type="entry name" value="MFS_Exporter"/>
</dbReference>
<feature type="transmembrane region" description="Helical" evidence="5">
    <location>
        <begin position="113"/>
        <end position="137"/>
    </location>
</feature>
<keyword evidence="3 5" id="KW-1133">Transmembrane helix</keyword>
<evidence type="ECO:0000256" key="2">
    <source>
        <dbReference type="ARBA" id="ARBA00022692"/>
    </source>
</evidence>
<feature type="transmembrane region" description="Helical" evidence="5">
    <location>
        <begin position="24"/>
        <end position="46"/>
    </location>
</feature>
<dbReference type="PROSITE" id="PS50850">
    <property type="entry name" value="MFS"/>
    <property type="match status" value="1"/>
</dbReference>
<sequence>MVTGTGAQDVTTTERRSSLWRLPAVRSLFALNALGFLSYSLLLSALPAHAAALGAGLTAAGSVTTVFLVATVLAQTAVPALVARLGIAPVLAGGLVALGAPSPLYLLADDVRWFAVVSVVRGVGFAVLTVLGSTIAAQAVPPERRGESIGIYGLAISVPTLAAVPGGTALTLAGHFPWVAAMAAAPVLALVFVPGLVRALGPPEVSAPGGSRAAVWAAAAPSLVLLVVTLAGGGLVTFLPIELPDGALAVVALLVFGVSTALCRWGAGVLVDRLGARVLLPAALACGVAGMLLVALGLRAQGAGGAAAVLGGAFALGVAYGAVQNLTLVIALARAGAGQTTTVSAVWNACYDSGTAIGALAVGAVAAQVGLPLSYVLVAVLLALALPLTVTLPRALRAAG</sequence>
<feature type="transmembrane region" description="Helical" evidence="5">
    <location>
        <begin position="149"/>
        <end position="172"/>
    </location>
</feature>
<accession>A0ABQ2G990</accession>
<evidence type="ECO:0000313" key="7">
    <source>
        <dbReference type="EMBL" id="GGL81296.1"/>
    </source>
</evidence>
<feature type="transmembrane region" description="Helical" evidence="5">
    <location>
        <begin position="81"/>
        <end position="101"/>
    </location>
</feature>
<evidence type="ECO:0000259" key="6">
    <source>
        <dbReference type="PROSITE" id="PS50850"/>
    </source>
</evidence>
<feature type="transmembrane region" description="Helical" evidence="5">
    <location>
        <begin position="279"/>
        <end position="300"/>
    </location>
</feature>
<keyword evidence="8" id="KW-1185">Reference proteome</keyword>
<feature type="transmembrane region" description="Helical" evidence="5">
    <location>
        <begin position="247"/>
        <end position="267"/>
    </location>
</feature>
<comment type="subcellular location">
    <subcellularLocation>
        <location evidence="1">Cell membrane</location>
        <topology evidence="1">Multi-pass membrane protein</topology>
    </subcellularLocation>
</comment>
<dbReference type="Pfam" id="PF07690">
    <property type="entry name" value="MFS_1"/>
    <property type="match status" value="1"/>
</dbReference>
<dbReference type="EMBL" id="BMMI01000009">
    <property type="protein sequence ID" value="GGL81296.1"/>
    <property type="molecule type" value="Genomic_DNA"/>
</dbReference>
<comment type="caution">
    <text evidence="7">The sequence shown here is derived from an EMBL/GenBank/DDBJ whole genome shotgun (WGS) entry which is preliminary data.</text>
</comment>
<dbReference type="Gene3D" id="1.20.1250.20">
    <property type="entry name" value="MFS general substrate transporter like domains"/>
    <property type="match status" value="1"/>
</dbReference>